<proteinExistence type="predicted"/>
<dbReference type="PANTHER" id="PTHR32089">
    <property type="entry name" value="METHYL-ACCEPTING CHEMOTAXIS PROTEIN MCPB"/>
    <property type="match status" value="1"/>
</dbReference>
<reference evidence="4 5" key="1">
    <citation type="submission" date="2015-03" db="EMBL/GenBank/DDBJ databases">
        <authorList>
            <person name="Murphy D."/>
        </authorList>
    </citation>
    <scope>NUCLEOTIDE SEQUENCE [LARGE SCALE GENOMIC DNA]</scope>
    <source>
        <strain evidence="4 5">OL-4</strain>
    </source>
</reference>
<sequence length="276" mass="29847">MGSKFLDEFPVVVEYLVTLFPKKDVAFYSTNLTEFTFGDTRFIDVPFADVGNKLAAGGPADQCIKTRQPIETEIDQSLYGKALKVITAPVFDDEQTDTIIGTYGMAIARDDAHALRNIAATFQHSMTEISTAIENTAHAAGDIAASEIKLSNEITSIQETAQQINRILDSIKEIADQTKMLGLNAAIEAARAGDSGRGFGVVADEIRKLSETSKQTANDIGLLTRDIENKITIAFDSSQIAMGATQEQSAATEEMNASIQELSLMMQELNRIAAGI</sequence>
<dbReference type="PROSITE" id="PS50111">
    <property type="entry name" value="CHEMOTAXIS_TRANSDUC_2"/>
    <property type="match status" value="1"/>
</dbReference>
<dbReference type="AlphaFoldDB" id="A0A0E4C9M4"/>
<keyword evidence="5" id="KW-1185">Reference proteome</keyword>
<dbReference type="PANTHER" id="PTHR32089:SF112">
    <property type="entry name" value="LYSOZYME-LIKE PROTEIN-RELATED"/>
    <property type="match status" value="1"/>
</dbReference>
<evidence type="ECO:0000259" key="3">
    <source>
        <dbReference type="PROSITE" id="PS50111"/>
    </source>
</evidence>
<feature type="domain" description="Methyl-accepting transducer" evidence="3">
    <location>
        <begin position="154"/>
        <end position="276"/>
    </location>
</feature>
<dbReference type="InterPro" id="IPR004089">
    <property type="entry name" value="MCPsignal_dom"/>
</dbReference>
<dbReference type="GO" id="GO:0016020">
    <property type="term" value="C:membrane"/>
    <property type="evidence" value="ECO:0007669"/>
    <property type="project" value="InterPro"/>
</dbReference>
<organism evidence="4 5">
    <name type="scientific">Syntrophomonas zehnderi OL-4</name>
    <dbReference type="NCBI Taxonomy" id="690567"/>
    <lineage>
        <taxon>Bacteria</taxon>
        <taxon>Bacillati</taxon>
        <taxon>Bacillota</taxon>
        <taxon>Clostridia</taxon>
        <taxon>Eubacteriales</taxon>
        <taxon>Syntrophomonadaceae</taxon>
        <taxon>Syntrophomonas</taxon>
    </lineage>
</organism>
<dbReference type="STRING" id="690567.2633"/>
<dbReference type="Proteomes" id="UP000045545">
    <property type="component" value="Unassembled WGS sequence"/>
</dbReference>
<protein>
    <submittedName>
        <fullName evidence="4">Methyl-accepting chemotaxis protein (MCP) signalling domain</fullName>
    </submittedName>
</protein>
<evidence type="ECO:0000256" key="1">
    <source>
        <dbReference type="ARBA" id="ARBA00023224"/>
    </source>
</evidence>
<keyword evidence="1 2" id="KW-0807">Transducer</keyword>
<dbReference type="SMART" id="SM00283">
    <property type="entry name" value="MA"/>
    <property type="match status" value="1"/>
</dbReference>
<dbReference type="RefSeq" id="WP_052729783.1">
    <property type="nucleotide sequence ID" value="NZ_CGIH01000048.1"/>
</dbReference>
<dbReference type="Pfam" id="PF00015">
    <property type="entry name" value="MCPsignal"/>
    <property type="match status" value="1"/>
</dbReference>
<gene>
    <name evidence="4" type="ORF">2633</name>
</gene>
<name>A0A0E4C9M4_9FIRM</name>
<accession>A0A0E4C9M4</accession>
<evidence type="ECO:0000256" key="2">
    <source>
        <dbReference type="PROSITE-ProRule" id="PRU00284"/>
    </source>
</evidence>
<dbReference type="OrthoDB" id="9807021at2"/>
<dbReference type="SUPFAM" id="SSF58104">
    <property type="entry name" value="Methyl-accepting chemotaxis protein (MCP) signaling domain"/>
    <property type="match status" value="1"/>
</dbReference>
<dbReference type="EMBL" id="CGIH01000048">
    <property type="protein sequence ID" value="CFY04371.1"/>
    <property type="molecule type" value="Genomic_DNA"/>
</dbReference>
<dbReference type="GO" id="GO:0007165">
    <property type="term" value="P:signal transduction"/>
    <property type="evidence" value="ECO:0007669"/>
    <property type="project" value="UniProtKB-KW"/>
</dbReference>
<evidence type="ECO:0000313" key="5">
    <source>
        <dbReference type="Proteomes" id="UP000045545"/>
    </source>
</evidence>
<dbReference type="Gene3D" id="1.10.287.950">
    <property type="entry name" value="Methyl-accepting chemotaxis protein"/>
    <property type="match status" value="1"/>
</dbReference>
<evidence type="ECO:0000313" key="4">
    <source>
        <dbReference type="EMBL" id="CFY04371.1"/>
    </source>
</evidence>